<dbReference type="AlphaFoldDB" id="A0AA39Q416"/>
<reference evidence="1" key="1">
    <citation type="submission" date="2023-06" db="EMBL/GenBank/DDBJ databases">
        <authorList>
            <consortium name="Lawrence Berkeley National Laboratory"/>
            <person name="Ahrendt S."/>
            <person name="Sahu N."/>
            <person name="Indic B."/>
            <person name="Wong-Bajracharya J."/>
            <person name="Merenyi Z."/>
            <person name="Ke H.-M."/>
            <person name="Monk M."/>
            <person name="Kocsube S."/>
            <person name="Drula E."/>
            <person name="Lipzen A."/>
            <person name="Balint B."/>
            <person name="Henrissat B."/>
            <person name="Andreopoulos B."/>
            <person name="Martin F.M."/>
            <person name="Harder C.B."/>
            <person name="Rigling D."/>
            <person name="Ford K.L."/>
            <person name="Foster G.D."/>
            <person name="Pangilinan J."/>
            <person name="Papanicolaou A."/>
            <person name="Barry K."/>
            <person name="LaButti K."/>
            <person name="Viragh M."/>
            <person name="Koriabine M."/>
            <person name="Yan M."/>
            <person name="Riley R."/>
            <person name="Champramary S."/>
            <person name="Plett K.L."/>
            <person name="Tsai I.J."/>
            <person name="Slot J."/>
            <person name="Sipos G."/>
            <person name="Plett J."/>
            <person name="Nagy L.G."/>
            <person name="Grigoriev I.V."/>
        </authorList>
    </citation>
    <scope>NUCLEOTIDE SEQUENCE</scope>
    <source>
        <strain evidence="1">HWK02</strain>
    </source>
</reference>
<dbReference type="Proteomes" id="UP001175228">
    <property type="component" value="Unassembled WGS sequence"/>
</dbReference>
<keyword evidence="2" id="KW-1185">Reference proteome</keyword>
<evidence type="ECO:0008006" key="3">
    <source>
        <dbReference type="Google" id="ProtNLM"/>
    </source>
</evidence>
<dbReference type="EMBL" id="JAUEPU010000019">
    <property type="protein sequence ID" value="KAK0494824.1"/>
    <property type="molecule type" value="Genomic_DNA"/>
</dbReference>
<sequence>MFIEISLRAISSYVMTEWARYPTLNMRRDSYLTGLGNDPKTGTPIYMAVEVQDAGYLFMNRRAWRNLASIPFLHNYLHDVESLFWIGFHALFSTVPAKYSKAELALRLDQRILFNAFFPHRLEGSTQRSNFFVFNRRKDDAMKALPTEFESVVEALFSIQDLLVEYYMDVENLKGFPQQEQFKQIYCTEALAGLLAYFEAAAKKHTVVIHSHCSPTNPLSLLVLHEVPVYREDH</sequence>
<name>A0AA39Q416_9AGAR</name>
<organism evidence="1 2">
    <name type="scientific">Armillaria luteobubalina</name>
    <dbReference type="NCBI Taxonomy" id="153913"/>
    <lineage>
        <taxon>Eukaryota</taxon>
        <taxon>Fungi</taxon>
        <taxon>Dikarya</taxon>
        <taxon>Basidiomycota</taxon>
        <taxon>Agaricomycotina</taxon>
        <taxon>Agaricomycetes</taxon>
        <taxon>Agaricomycetidae</taxon>
        <taxon>Agaricales</taxon>
        <taxon>Marasmiineae</taxon>
        <taxon>Physalacriaceae</taxon>
        <taxon>Armillaria</taxon>
    </lineage>
</organism>
<comment type="caution">
    <text evidence="1">The sequence shown here is derived from an EMBL/GenBank/DDBJ whole genome shotgun (WGS) entry which is preliminary data.</text>
</comment>
<evidence type="ECO:0000313" key="2">
    <source>
        <dbReference type="Proteomes" id="UP001175228"/>
    </source>
</evidence>
<gene>
    <name evidence="1" type="ORF">EDD18DRAFT_285378</name>
</gene>
<protein>
    <recommendedName>
        <fullName evidence="3">Fungal-type protein kinase domain-containing protein</fullName>
    </recommendedName>
</protein>
<accession>A0AA39Q416</accession>
<evidence type="ECO:0000313" key="1">
    <source>
        <dbReference type="EMBL" id="KAK0494824.1"/>
    </source>
</evidence>
<proteinExistence type="predicted"/>